<dbReference type="EMBL" id="JAUQSX010000005">
    <property type="protein sequence ID" value="MDO7847128.1"/>
    <property type="molecule type" value="Genomic_DNA"/>
</dbReference>
<organism evidence="1 2">
    <name type="scientific">Hymenobacter mellowenesis</name>
    <dbReference type="NCBI Taxonomy" id="3063995"/>
    <lineage>
        <taxon>Bacteria</taxon>
        <taxon>Pseudomonadati</taxon>
        <taxon>Bacteroidota</taxon>
        <taxon>Cytophagia</taxon>
        <taxon>Cytophagales</taxon>
        <taxon>Hymenobacteraceae</taxon>
        <taxon>Hymenobacter</taxon>
    </lineage>
</organism>
<proteinExistence type="predicted"/>
<dbReference type="Proteomes" id="UP001167796">
    <property type="component" value="Unassembled WGS sequence"/>
</dbReference>
<sequence length="202" mass="21800">MNKKLKYTLLSALVAFGAATGSCQRLDPAQELAAKSDPQKGSGDLVAAMASDEVVRAFLDANEQFLNADETYYASLSEAGKAARRAQLQAAFDRGTDLPDPYRTPVQVEAFHDNQAQRAAQIRARFPQLALLSDEEREDVKMEVIETVRKTMASAASSSTAGHAGYTGCSWYNYDHGGTNTTHKGCRAGYDGFMGYVVASAK</sequence>
<reference evidence="1" key="1">
    <citation type="submission" date="2023-07" db="EMBL/GenBank/DDBJ databases">
        <authorList>
            <person name="Kim M.K."/>
        </authorList>
    </citation>
    <scope>NUCLEOTIDE SEQUENCE</scope>
    <source>
        <strain evidence="1">M29</strain>
    </source>
</reference>
<keyword evidence="2" id="KW-1185">Reference proteome</keyword>
<name>A0ABT9AC60_9BACT</name>
<evidence type="ECO:0000313" key="1">
    <source>
        <dbReference type="EMBL" id="MDO7847128.1"/>
    </source>
</evidence>
<comment type="caution">
    <text evidence="1">The sequence shown here is derived from an EMBL/GenBank/DDBJ whole genome shotgun (WGS) entry which is preliminary data.</text>
</comment>
<gene>
    <name evidence="1" type="ORF">Q5H92_12215</name>
</gene>
<dbReference type="RefSeq" id="WP_305011806.1">
    <property type="nucleotide sequence ID" value="NZ_JAUQSX010000005.1"/>
</dbReference>
<accession>A0ABT9AC60</accession>
<dbReference type="PROSITE" id="PS51257">
    <property type="entry name" value="PROKAR_LIPOPROTEIN"/>
    <property type="match status" value="1"/>
</dbReference>
<protein>
    <recommendedName>
        <fullName evidence="3">Lipoprotein</fullName>
    </recommendedName>
</protein>
<evidence type="ECO:0008006" key="3">
    <source>
        <dbReference type="Google" id="ProtNLM"/>
    </source>
</evidence>
<evidence type="ECO:0000313" key="2">
    <source>
        <dbReference type="Proteomes" id="UP001167796"/>
    </source>
</evidence>